<dbReference type="Pfam" id="PF23253">
    <property type="entry name" value="KH_PARP14_6"/>
    <property type="match status" value="1"/>
</dbReference>
<feature type="compositionally biased region" description="Basic and acidic residues" evidence="9">
    <location>
        <begin position="102"/>
        <end position="114"/>
    </location>
</feature>
<accession>A0A6P7KMA2</accession>
<keyword evidence="13" id="KW-1185">Reference proteome</keyword>
<dbReference type="Pfam" id="PF00644">
    <property type="entry name" value="PARP"/>
    <property type="match status" value="1"/>
</dbReference>
<evidence type="ECO:0000256" key="5">
    <source>
        <dbReference type="ARBA" id="ARBA00023242"/>
    </source>
</evidence>
<dbReference type="InParanoid" id="A0A6P7KMA2"/>
<feature type="domain" description="PARP catalytic" evidence="11">
    <location>
        <begin position="1594"/>
        <end position="1788"/>
    </location>
</feature>
<evidence type="ECO:0000259" key="10">
    <source>
        <dbReference type="PROSITE" id="PS50918"/>
    </source>
</evidence>
<dbReference type="InterPro" id="IPR057046">
    <property type="entry name" value="PARP14_KH_4"/>
</dbReference>
<dbReference type="SUPFAM" id="SSF56399">
    <property type="entry name" value="ADP-ribosylation"/>
    <property type="match status" value="1"/>
</dbReference>
<feature type="coiled-coil region" evidence="8">
    <location>
        <begin position="1493"/>
        <end position="1520"/>
    </location>
</feature>
<evidence type="ECO:0000256" key="4">
    <source>
        <dbReference type="ARBA" id="ARBA00023027"/>
    </source>
</evidence>
<dbReference type="PROSITE" id="PS51059">
    <property type="entry name" value="PARP_CATALYTIC"/>
    <property type="match status" value="1"/>
</dbReference>
<dbReference type="InterPro" id="IPR057047">
    <property type="entry name" value="PARP14_KH_5"/>
</dbReference>
<dbReference type="Gene3D" id="3.90.228.10">
    <property type="match status" value="1"/>
</dbReference>
<dbReference type="Gene3D" id="3.40.220.10">
    <property type="entry name" value="Leucine Aminopeptidase, subunit E, domain 1"/>
    <property type="match status" value="3"/>
</dbReference>
<dbReference type="Pfam" id="PF23245">
    <property type="entry name" value="RRM_PARP14_2"/>
    <property type="match status" value="1"/>
</dbReference>
<feature type="domain" description="Macro" evidence="12">
    <location>
        <begin position="984"/>
        <end position="1169"/>
    </location>
</feature>
<dbReference type="RefSeq" id="XP_028289542.1">
    <property type="nucleotide sequence ID" value="XM_028433741.1"/>
</dbReference>
<dbReference type="EC" id="2.4.2.-" evidence="7"/>
<keyword evidence="5" id="KW-0539">Nucleus</keyword>
<protein>
    <recommendedName>
        <fullName evidence="7">Poly [ADP-ribose] polymerase</fullName>
        <shortName evidence="7">PARP</shortName>
        <ecNumber evidence="7">2.4.2.-</ecNumber>
    </recommendedName>
</protein>
<dbReference type="CDD" id="cd01439">
    <property type="entry name" value="TCCD_inducible_PARP_like"/>
    <property type="match status" value="1"/>
</dbReference>
<dbReference type="SUPFAM" id="SSF117839">
    <property type="entry name" value="WWE domain"/>
    <property type="match status" value="1"/>
</dbReference>
<dbReference type="InterPro" id="IPR004170">
    <property type="entry name" value="WWE_dom"/>
</dbReference>
<evidence type="ECO:0000256" key="2">
    <source>
        <dbReference type="ARBA" id="ARBA00022676"/>
    </source>
</evidence>
<dbReference type="Pfam" id="PF22005">
    <property type="entry name" value="WWE_1"/>
    <property type="match status" value="1"/>
</dbReference>
<evidence type="ECO:0000259" key="12">
    <source>
        <dbReference type="PROSITE" id="PS51154"/>
    </source>
</evidence>
<dbReference type="Pfam" id="PF23254">
    <property type="entry name" value="KH_PARP14_8"/>
    <property type="match status" value="1"/>
</dbReference>
<dbReference type="FunFam" id="3.90.228.10:FF:000008">
    <property type="entry name" value="Poly [ADP-ribose] polymerase"/>
    <property type="match status" value="1"/>
</dbReference>
<feature type="domain" description="Macro" evidence="12">
    <location>
        <begin position="771"/>
        <end position="958"/>
    </location>
</feature>
<dbReference type="InterPro" id="IPR002589">
    <property type="entry name" value="Macro_dom"/>
</dbReference>
<dbReference type="Pfam" id="PF23251">
    <property type="entry name" value="KH_PARP14_4"/>
    <property type="match status" value="1"/>
</dbReference>
<comment type="similarity">
    <text evidence="6">Belongs to the ARTD/PARP family.</text>
</comment>
<dbReference type="CDD" id="cd02903">
    <property type="entry name" value="Macro_BAL-like"/>
    <property type="match status" value="2"/>
</dbReference>
<keyword evidence="8" id="KW-0175">Coiled coil</keyword>
<dbReference type="Pfam" id="PF23249">
    <property type="entry name" value="KH_PARP14_3"/>
    <property type="match status" value="1"/>
</dbReference>
<dbReference type="InterPro" id="IPR054596">
    <property type="entry name" value="PARP14_WWE"/>
</dbReference>
<sequence>MADAYAYPLLVELEENKIPRLKNKLVKYFQSKKSNGGDCEVDYENGSEAAVLRFRKEEDRNNVLSKEKHQVPLEKGCVLNVKVRLPTGEKTAEEAPPQKIQKKSDVAVTKKEPSAEVQTEAEDDNKADEDLCSTSAVIGNIPNTLNQEFLEMLVENISKDASFTLELLPDISSAVVTFQSGNENTDFISRCPQNRMFMQKKLSVRPLEDTAQIIVEDIQTFSEDFIQLYFEKEGGDVEAVEHNDVEQTAVVIFKDPQAARKILKKKEHQIKQVSKDVIRVYPFYQSLGVALYGKDKPSLKLPAAISEPIDVNIWKYLTGHQSAAKTIHNELAKHYCNVNLKQSTVQLIPVVSLLQEKDAKTIIKEWKESVKSAFAQAVSKFRSLKFHPEPQIWTEAEKMIRQALLNEDVVLVADKASGVLSVVGHANDVNRLEKTLSEVINKIVKRVQRENLLVTQETNMKQSVFHILREDGIQDKLLCIHPELKISFEQSRGVLKVTGLNDEISIANKVIVEAVLALKRQKLEIDNFVIDLLKDDKEEELTGALLTSYGKNAAFDMSSSKVQLIAVSDEDLKDAEDHLGQLLMSNYIDVEDRNVLEMQEWDNLVSQIQSANSKPCRRTQIHITGQQVVVSGHRDSVMKVSRELEEFLTDNAQVEEMVVVQPNAIVEYIKDLSTSWLREMEEKIVVSYSQETIHLNGSRVDVAVCKALAEDLVSSLICDTLKVSKPGAKKFFQNNETMYVSTLKTKTGCLVQLVDDTVVQQDFSVLTQAQKPVYQLQTPDGVEIAVCKADMCSYPVDAVVNPSNKDLQHNGGLAAALLNAAGRQLQDDCDKIISSRGQLKPGDAVITDAGGQLCCKKVIHAVGPSFDQAKGQKVTAQLKRAVKESLDVADGHGCVSVAVPAISRNQGFPLDLCAVTIVKAVREHCDEKSDDGTLKKIHLVNNDDSAVQAIEAAVRKQFGNHGVSHSQQPTAARSPILKPPGSSSCLYDVQTKEGLGISLTKGNIEAATTDVTVNTVFEDLSLNKGAISTAILRAAGQKLQQLVNAKKTNGTIGEVIVTDGCKLKSKQVFHAIAPHWDNGAGPAEQTLRTIFNSCLEKAESTGLTSISFPAIGTGNLCFPKDLVATLILDEILKFSSAKQLNHLKNVVIILYPGDAKTIQVFSDVFSKTFPSASGGLMSSSSQQNAAPFSNVVSGSGMHETKMGSVTIQVVTGDITKETTDVIVNSSNEQFTLRTGVSKAILDAAGQAVETESKNLGAEPNSGMIMTQPGNLKCRRILHLVGQTDPVKVNKVVKDALLMCLTHSHTSVSFPAIGTGQGNVQAKQVADAMLDAVIEVLSQNTSSNLTTIRIVIFQPPMLKDFYNSMQERGSSDAKEKGGFWTNLGSRLKSLFVSDTTDKPQKGGDFVTKPLKVDPACFHICGDAQANVDSAKQWITDLISREQDKNIFQEAAILSLSDADYQCIVDIQKKLGVSIGIESKLANPTITIEGITKDVLKASKDIEKLLRKTRELEEMKKKVELTGTMAEWQYQSHGLQFQSFDAMANFQLEEALDNNKKTVIVTVQGQDYTIPMPSGPGVDSQGRVLKIRRIDKLRGEDLPECWETMPPNKLYHVVPLQAKSSEYDEVLNLFQATCNRTVTKIERIQNPTLWKSVQLKKLEMDQKNGHQNNEKRLFHGTAQETLHNINAKGFNRSYAGKNAACYGNGTYFAINASYSAGDTYSKPNANGEKLMYLCKVLTGDFALGQQNMLVPPAKGTDDMYDSVVDKVVNPTMFIIFHDTQAYPEYLITFK</sequence>
<dbReference type="PROSITE" id="PS51154">
    <property type="entry name" value="MACRO"/>
    <property type="match status" value="3"/>
</dbReference>
<dbReference type="Pfam" id="PF23248">
    <property type="entry name" value="KH_PARP14_2"/>
    <property type="match status" value="1"/>
</dbReference>
<dbReference type="InterPro" id="IPR012317">
    <property type="entry name" value="Poly(ADP-ribose)pol_cat_dom"/>
</dbReference>
<dbReference type="PANTHER" id="PTHR14453:SF89">
    <property type="entry name" value="PROTEIN MONO-ADP-RIBOSYLTRANSFERASE PARP14"/>
    <property type="match status" value="1"/>
</dbReference>
<dbReference type="InterPro" id="IPR057049">
    <property type="entry name" value="PARP14_KH_8"/>
</dbReference>
<feature type="region of interest" description="Disordered" evidence="9">
    <location>
        <begin position="88"/>
        <end position="128"/>
    </location>
</feature>
<proteinExistence type="inferred from homology"/>
<dbReference type="OrthoDB" id="6133115at2759"/>
<dbReference type="GO" id="GO:0003950">
    <property type="term" value="F:NAD+ poly-ADP-ribosyltransferase activity"/>
    <property type="evidence" value="ECO:0007669"/>
    <property type="project" value="UniProtKB-UniRule"/>
</dbReference>
<dbReference type="InterPro" id="IPR057045">
    <property type="entry name" value="PARP14_KH_3"/>
</dbReference>
<evidence type="ECO:0000256" key="3">
    <source>
        <dbReference type="ARBA" id="ARBA00022679"/>
    </source>
</evidence>
<dbReference type="GeneID" id="114453829"/>
<dbReference type="GO" id="GO:0003714">
    <property type="term" value="F:transcription corepressor activity"/>
    <property type="evidence" value="ECO:0007669"/>
    <property type="project" value="TreeGrafter"/>
</dbReference>
<dbReference type="InterPro" id="IPR057043">
    <property type="entry name" value="PARP14_KH_2"/>
</dbReference>
<dbReference type="InterPro" id="IPR037197">
    <property type="entry name" value="WWE_dom_sf"/>
</dbReference>
<keyword evidence="2 7" id="KW-0328">Glycosyltransferase</keyword>
<dbReference type="Pfam" id="PF23084">
    <property type="entry name" value="KH_PARP14_1"/>
    <property type="match status" value="1"/>
</dbReference>
<dbReference type="InterPro" id="IPR043472">
    <property type="entry name" value="Macro_dom-like"/>
</dbReference>
<dbReference type="CTD" id="791754"/>
<evidence type="ECO:0000256" key="8">
    <source>
        <dbReference type="SAM" id="Coils"/>
    </source>
</evidence>
<dbReference type="InterPro" id="IPR057051">
    <property type="entry name" value="PARP14_RPM_1"/>
</dbReference>
<dbReference type="Gene3D" id="3.30.720.50">
    <property type="match status" value="1"/>
</dbReference>
<dbReference type="Gene3D" id="3.30.70.330">
    <property type="match status" value="2"/>
</dbReference>
<evidence type="ECO:0000256" key="9">
    <source>
        <dbReference type="SAM" id="MobiDB-lite"/>
    </source>
</evidence>
<dbReference type="FunCoup" id="A0A6P7KMA2">
    <property type="interactions" value="214"/>
</dbReference>
<dbReference type="PROSITE" id="PS50918">
    <property type="entry name" value="WWE"/>
    <property type="match status" value="1"/>
</dbReference>
<dbReference type="GO" id="GO:0005634">
    <property type="term" value="C:nucleus"/>
    <property type="evidence" value="ECO:0007669"/>
    <property type="project" value="UniProtKB-SubCell"/>
</dbReference>
<organism evidence="13 14">
    <name type="scientific">Parambassis ranga</name>
    <name type="common">Indian glassy fish</name>
    <dbReference type="NCBI Taxonomy" id="210632"/>
    <lineage>
        <taxon>Eukaryota</taxon>
        <taxon>Metazoa</taxon>
        <taxon>Chordata</taxon>
        <taxon>Craniata</taxon>
        <taxon>Vertebrata</taxon>
        <taxon>Euteleostomi</taxon>
        <taxon>Actinopterygii</taxon>
        <taxon>Neopterygii</taxon>
        <taxon>Teleostei</taxon>
        <taxon>Neoteleostei</taxon>
        <taxon>Acanthomorphata</taxon>
        <taxon>Ovalentaria</taxon>
        <taxon>Ambassidae</taxon>
        <taxon>Parambassis</taxon>
    </lineage>
</organism>
<gene>
    <name evidence="14" type="primary">parp14rs1</name>
</gene>
<comment type="subcellular location">
    <subcellularLocation>
        <location evidence="1">Nucleus</location>
    </subcellularLocation>
</comment>
<name>A0A6P7KMA2_9TELE</name>
<feature type="compositionally biased region" description="Acidic residues" evidence="9">
    <location>
        <begin position="119"/>
        <end position="128"/>
    </location>
</feature>
<evidence type="ECO:0000256" key="6">
    <source>
        <dbReference type="ARBA" id="ARBA00024347"/>
    </source>
</evidence>
<dbReference type="GO" id="GO:0070212">
    <property type="term" value="P:protein poly-ADP-ribosylation"/>
    <property type="evidence" value="ECO:0007669"/>
    <property type="project" value="TreeGrafter"/>
</dbReference>
<dbReference type="Pfam" id="PF23085">
    <property type="entry name" value="RRM_PARP14_3"/>
    <property type="match status" value="1"/>
</dbReference>
<dbReference type="GO" id="GO:0010629">
    <property type="term" value="P:negative regulation of gene expression"/>
    <property type="evidence" value="ECO:0007669"/>
    <property type="project" value="TreeGrafter"/>
</dbReference>
<feature type="domain" description="Macro" evidence="12">
    <location>
        <begin position="1194"/>
        <end position="1368"/>
    </location>
</feature>
<feature type="domain" description="WWE" evidence="10">
    <location>
        <begin position="1512"/>
        <end position="1590"/>
    </location>
</feature>
<dbReference type="InterPro" id="IPR057048">
    <property type="entry name" value="PARP14_KH_6"/>
</dbReference>
<evidence type="ECO:0000313" key="13">
    <source>
        <dbReference type="Proteomes" id="UP000515145"/>
    </source>
</evidence>
<evidence type="ECO:0000256" key="1">
    <source>
        <dbReference type="ARBA" id="ARBA00004123"/>
    </source>
</evidence>
<dbReference type="Pfam" id="PF23222">
    <property type="entry name" value="RRM_PARP14_1"/>
    <property type="match status" value="1"/>
</dbReference>
<evidence type="ECO:0000313" key="14">
    <source>
        <dbReference type="RefSeq" id="XP_028289542.1"/>
    </source>
</evidence>
<evidence type="ECO:0000256" key="7">
    <source>
        <dbReference type="RuleBase" id="RU362114"/>
    </source>
</evidence>
<dbReference type="GO" id="GO:1990404">
    <property type="term" value="F:NAD+-protein mono-ADP-ribosyltransferase activity"/>
    <property type="evidence" value="ECO:0007669"/>
    <property type="project" value="TreeGrafter"/>
</dbReference>
<dbReference type="InterPro" id="IPR052056">
    <property type="entry name" value="Mono-ARTD/PARP"/>
</dbReference>
<dbReference type="SMART" id="SM00506">
    <property type="entry name" value="A1pp"/>
    <property type="match status" value="3"/>
</dbReference>
<dbReference type="Pfam" id="PF23252">
    <property type="entry name" value="KH_PARP14_5"/>
    <property type="match status" value="1"/>
</dbReference>
<keyword evidence="4 7" id="KW-0520">NAD</keyword>
<reference evidence="14" key="1">
    <citation type="submission" date="2025-08" db="UniProtKB">
        <authorList>
            <consortium name="RefSeq"/>
        </authorList>
    </citation>
    <scope>IDENTIFICATION</scope>
</reference>
<dbReference type="GO" id="GO:0005737">
    <property type="term" value="C:cytoplasm"/>
    <property type="evidence" value="ECO:0007669"/>
    <property type="project" value="TreeGrafter"/>
</dbReference>
<dbReference type="Proteomes" id="UP000515145">
    <property type="component" value="Chromosome 21"/>
</dbReference>
<dbReference type="PANTHER" id="PTHR14453">
    <property type="entry name" value="PARP/ZINC FINGER CCCH TYPE DOMAIN CONTAINING PROTEIN"/>
    <property type="match status" value="1"/>
</dbReference>
<dbReference type="InterPro" id="IPR012677">
    <property type="entry name" value="Nucleotide-bd_a/b_plait_sf"/>
</dbReference>
<dbReference type="InterPro" id="IPR057044">
    <property type="entry name" value="PARP14_KH_1"/>
</dbReference>
<dbReference type="Pfam" id="PF01661">
    <property type="entry name" value="Macro"/>
    <property type="match status" value="3"/>
</dbReference>
<dbReference type="InterPro" id="IPR057050">
    <property type="entry name" value="RRM_PARP14_2"/>
</dbReference>
<dbReference type="SUPFAM" id="SSF52949">
    <property type="entry name" value="Macro domain-like"/>
    <property type="match status" value="3"/>
</dbReference>
<evidence type="ECO:0000259" key="11">
    <source>
        <dbReference type="PROSITE" id="PS51059"/>
    </source>
</evidence>
<keyword evidence="3 7" id="KW-0808">Transferase</keyword>